<dbReference type="InParanoid" id="A0A1X2HSX9"/>
<dbReference type="InterPro" id="IPR001251">
    <property type="entry name" value="CRAL-TRIO_dom"/>
</dbReference>
<dbReference type="PROSITE" id="PS50191">
    <property type="entry name" value="CRAL_TRIO"/>
    <property type="match status" value="1"/>
</dbReference>
<evidence type="ECO:0000313" key="2">
    <source>
        <dbReference type="EMBL" id="ORZ02705.1"/>
    </source>
</evidence>
<dbReference type="AlphaFoldDB" id="A0A1X2HSX9"/>
<accession>A0A1X2HSX9</accession>
<dbReference type="OrthoDB" id="43460at2759"/>
<comment type="caution">
    <text evidence="2">The sequence shown here is derived from an EMBL/GenBank/DDBJ whole genome shotgun (WGS) entry which is preliminary data.</text>
</comment>
<gene>
    <name evidence="2" type="ORF">BCR43DRAFT_519982</name>
</gene>
<name>A0A1X2HSX9_SYNRA</name>
<dbReference type="SMART" id="SM01100">
    <property type="entry name" value="CRAL_TRIO_N"/>
    <property type="match status" value="1"/>
</dbReference>
<keyword evidence="3" id="KW-1185">Reference proteome</keyword>
<dbReference type="FunCoup" id="A0A1X2HSX9">
    <property type="interactions" value="121"/>
</dbReference>
<dbReference type="SMART" id="SM00516">
    <property type="entry name" value="SEC14"/>
    <property type="match status" value="1"/>
</dbReference>
<dbReference type="PANTHER" id="PTHR46590:SF1">
    <property type="entry name" value="PHOSPHATIDYLINOSITOL TRANSFER PROTEIN CSR1"/>
    <property type="match status" value="1"/>
</dbReference>
<protein>
    <submittedName>
        <fullName evidence="2">CRAL-TRIO domain-containing protein</fullName>
    </submittedName>
</protein>
<dbReference type="Gene3D" id="3.40.525.10">
    <property type="entry name" value="CRAL-TRIO lipid binding domain"/>
    <property type="match status" value="1"/>
</dbReference>
<dbReference type="SUPFAM" id="SSF46938">
    <property type="entry name" value="CRAL/TRIO N-terminal domain"/>
    <property type="match status" value="1"/>
</dbReference>
<dbReference type="SUPFAM" id="SSF52087">
    <property type="entry name" value="CRAL/TRIO domain"/>
    <property type="match status" value="1"/>
</dbReference>
<dbReference type="InterPro" id="IPR011074">
    <property type="entry name" value="CRAL/TRIO_N_dom"/>
</dbReference>
<dbReference type="Pfam" id="PF00650">
    <property type="entry name" value="CRAL_TRIO"/>
    <property type="match status" value="1"/>
</dbReference>
<dbReference type="OMA" id="CFVNVQV"/>
<evidence type="ECO:0000259" key="1">
    <source>
        <dbReference type="PROSITE" id="PS50191"/>
    </source>
</evidence>
<dbReference type="InterPro" id="IPR036865">
    <property type="entry name" value="CRAL-TRIO_dom_sf"/>
</dbReference>
<dbReference type="STRING" id="13706.A0A1X2HSX9"/>
<feature type="domain" description="CRAL-TRIO" evidence="1">
    <location>
        <begin position="175"/>
        <end position="333"/>
    </location>
</feature>
<proteinExistence type="predicted"/>
<dbReference type="Proteomes" id="UP000242180">
    <property type="component" value="Unassembled WGS sequence"/>
</dbReference>
<dbReference type="EMBL" id="MCGN01000001">
    <property type="protein sequence ID" value="ORZ02705.1"/>
    <property type="molecule type" value="Genomic_DNA"/>
</dbReference>
<evidence type="ECO:0000313" key="3">
    <source>
        <dbReference type="Proteomes" id="UP000242180"/>
    </source>
</evidence>
<dbReference type="InterPro" id="IPR036273">
    <property type="entry name" value="CRAL/TRIO_N_dom_sf"/>
</dbReference>
<organism evidence="2 3">
    <name type="scientific">Syncephalastrum racemosum</name>
    <name type="common">Filamentous fungus</name>
    <dbReference type="NCBI Taxonomy" id="13706"/>
    <lineage>
        <taxon>Eukaryota</taxon>
        <taxon>Fungi</taxon>
        <taxon>Fungi incertae sedis</taxon>
        <taxon>Mucoromycota</taxon>
        <taxon>Mucoromycotina</taxon>
        <taxon>Mucoromycetes</taxon>
        <taxon>Mucorales</taxon>
        <taxon>Syncephalastraceae</taxon>
        <taxon>Syncephalastrum</taxon>
    </lineage>
</organism>
<dbReference type="PANTHER" id="PTHR46590">
    <property type="entry name" value="PHOSPHATIDYLINOSITOL TRANSFER PROTEIN CSR1-RELATED"/>
    <property type="match status" value="1"/>
</dbReference>
<dbReference type="CDD" id="cd00170">
    <property type="entry name" value="SEC14"/>
    <property type="match status" value="1"/>
</dbReference>
<reference evidence="2 3" key="1">
    <citation type="submission" date="2016-07" db="EMBL/GenBank/DDBJ databases">
        <title>Pervasive Adenine N6-methylation of Active Genes in Fungi.</title>
        <authorList>
            <consortium name="DOE Joint Genome Institute"/>
            <person name="Mondo S.J."/>
            <person name="Dannebaum R.O."/>
            <person name="Kuo R.C."/>
            <person name="Labutti K."/>
            <person name="Haridas S."/>
            <person name="Kuo A."/>
            <person name="Salamov A."/>
            <person name="Ahrendt S.R."/>
            <person name="Lipzen A."/>
            <person name="Sullivan W."/>
            <person name="Andreopoulos W.B."/>
            <person name="Clum A."/>
            <person name="Lindquist E."/>
            <person name="Daum C."/>
            <person name="Ramamoorthy G.K."/>
            <person name="Gryganskyi A."/>
            <person name="Culley D."/>
            <person name="Magnuson J.K."/>
            <person name="James T.Y."/>
            <person name="O'Malley M.A."/>
            <person name="Stajich J.E."/>
            <person name="Spatafora J.W."/>
            <person name="Visel A."/>
            <person name="Grigoriev I.V."/>
        </authorList>
    </citation>
    <scope>NUCLEOTIDE SEQUENCE [LARGE SCALE GENOMIC DNA]</scope>
    <source>
        <strain evidence="2 3">NRRL 2496</strain>
    </source>
</reference>
<dbReference type="InterPro" id="IPR052432">
    <property type="entry name" value="PITP/CRAL-TRIO"/>
</dbReference>
<sequence length="442" mass="50349">MLTEPPPISLENRKPGHAGRLTADETAALKKLWLRVFDLFQQAGQPWELSTNEKAPKSTGRFWPLVGGNEKKSNELVFVGRTSNPRWMSLPLKDAIPLIPGDSLARTFWNMVATDNPDSAMLRYLRARKWDFEAAYWMLADTLRWRLYMRIDDITALGEVGLQDHLNQIRAGMGEQFMAQMRSGKATLGGPDKDSRGVAFLNVRLHHKEDQPHEVIQIVGLYLVETARLFCGHPMDTACIVFNLEKFTLANMDLELLKFMITSLQNYYPETLGLILIHKAPWIFSTVWHMIVPLLDPVVASKIQFTQSLSDFTKFIDISGVPVIISGDPNRKTKDEASTASPIMTTLDRTSKAYAAYEEEKVAYTEETLAWAKQPVEEDLERDALRRLARGRAYRLKRIQAEKDLRSPTSYHAKGIIHLTDENRLLIDFGTSFKQQDITDRV</sequence>
<dbReference type="Pfam" id="PF03765">
    <property type="entry name" value="CRAL_TRIO_N"/>
    <property type="match status" value="1"/>
</dbReference>